<comment type="catalytic activity">
    <reaction evidence="6 8">
        <text>adenine + H2O + H(+) = hypoxanthine + NH4(+)</text>
        <dbReference type="Rhea" id="RHEA:23688"/>
        <dbReference type="ChEBI" id="CHEBI:15377"/>
        <dbReference type="ChEBI" id="CHEBI:15378"/>
        <dbReference type="ChEBI" id="CHEBI:16708"/>
        <dbReference type="ChEBI" id="CHEBI:17368"/>
        <dbReference type="ChEBI" id="CHEBI:28938"/>
        <dbReference type="EC" id="3.5.4.2"/>
    </reaction>
</comment>
<feature type="domain" description="Adenine deaminase C-terminal" evidence="10">
    <location>
        <begin position="399"/>
        <end position="566"/>
    </location>
</feature>
<dbReference type="InterPro" id="IPR006680">
    <property type="entry name" value="Amidohydro-rel"/>
</dbReference>
<feature type="domain" description="Amidohydrolase-related" evidence="9">
    <location>
        <begin position="67"/>
        <end position="346"/>
    </location>
</feature>
<dbReference type="InterPro" id="IPR006679">
    <property type="entry name" value="Adenine_deam"/>
</dbReference>
<evidence type="ECO:0000259" key="9">
    <source>
        <dbReference type="Pfam" id="PF01979"/>
    </source>
</evidence>
<dbReference type="InterPro" id="IPR011059">
    <property type="entry name" value="Metal-dep_hydrolase_composite"/>
</dbReference>
<evidence type="ECO:0000256" key="5">
    <source>
        <dbReference type="ARBA" id="ARBA00023211"/>
    </source>
</evidence>
<dbReference type="EMBL" id="VOQF01000004">
    <property type="protein sequence ID" value="TXC91620.1"/>
    <property type="molecule type" value="Genomic_DNA"/>
</dbReference>
<name>A0A5C6W6Y7_9BACI</name>
<proteinExistence type="inferred from homology"/>
<evidence type="ECO:0000256" key="8">
    <source>
        <dbReference type="HAMAP-Rule" id="MF_01518"/>
    </source>
</evidence>
<sequence>MNNIEKIENYIAAAGKHTTTDIVIKNGKIVDVFNGEIIEQDVAVHQGMIVGIGDYEGNVIIDAKGQYICPGFIDAHVHIESSLVSPTQFAQVVLPHGVTTIVTDPHEIANVSGAKGIQYMIDNSEGIPLDVFFMLPSSVPATSFENNGATLIADDLRPFLKDTRVLGLAEVMDFPAVKNCDHHMLEKLKLTSQIDGHGAGLDQDGLNIYRAAGIQTDHEATTVKEAKERLQRGMYLLIREGSVAKDLKALLPVVKPHNMSRCMFCTDDKHLDDLIKEGSIDHNVRLAIKEGVDPISAITMASLNPAICYGMKTKGAIAPGFEADFFFAESLEELMITSVYKAGKLVGQTGEYVGEILGYGSSSIGLNETVRIGEVKKEDLFIPLKSNKVNVIGVIPNSLVTKKLEVTLEETTAEFSALIEKDLLKMAVFERHHYTGNIGLGIVKGLQLKNGAIATTIAHDSHNLVVAGTNDEDMIMAVHALRDMQGGLVYVVEGEIKAALTLSIAGLFSDRDYTKVNEELIAFKHALKENGFDPGFNPFLTLSFLTLPVIPEVKLTDKGLFDMSVFKHISVEI</sequence>
<dbReference type="SUPFAM" id="SSF51556">
    <property type="entry name" value="Metallo-dependent hydrolases"/>
    <property type="match status" value="1"/>
</dbReference>
<dbReference type="GO" id="GO:0006146">
    <property type="term" value="P:adenine catabolic process"/>
    <property type="evidence" value="ECO:0007669"/>
    <property type="project" value="InterPro"/>
</dbReference>
<dbReference type="Gene3D" id="2.30.40.10">
    <property type="entry name" value="Urease, subunit C, domain 1"/>
    <property type="match status" value="1"/>
</dbReference>
<dbReference type="PANTHER" id="PTHR11113">
    <property type="entry name" value="N-ACETYLGLUCOSAMINE-6-PHOSPHATE DEACETYLASE"/>
    <property type="match status" value="1"/>
</dbReference>
<dbReference type="NCBIfam" id="TIGR01178">
    <property type="entry name" value="ade"/>
    <property type="match status" value="1"/>
</dbReference>
<keyword evidence="12" id="KW-1185">Reference proteome</keyword>
<comment type="similarity">
    <text evidence="2 8">Belongs to the metallo-dependent hydrolases superfamily. Adenine deaminase family.</text>
</comment>
<dbReference type="HAMAP" id="MF_01518">
    <property type="entry name" value="Adenine_deamin"/>
    <property type="match status" value="1"/>
</dbReference>
<keyword evidence="5 8" id="KW-0464">Manganese</keyword>
<evidence type="ECO:0000313" key="12">
    <source>
        <dbReference type="Proteomes" id="UP000321363"/>
    </source>
</evidence>
<dbReference type="SUPFAM" id="SSF51338">
    <property type="entry name" value="Composite domain of metallo-dependent hydrolases"/>
    <property type="match status" value="1"/>
</dbReference>
<comment type="caution">
    <text evidence="11">The sequence shown here is derived from an EMBL/GenBank/DDBJ whole genome shotgun (WGS) entry which is preliminary data.</text>
</comment>
<dbReference type="Pfam" id="PF01979">
    <property type="entry name" value="Amidohydro_1"/>
    <property type="match status" value="1"/>
</dbReference>
<organism evidence="11 12">
    <name type="scientific">Metabacillus litoralis</name>
    <dbReference type="NCBI Taxonomy" id="152268"/>
    <lineage>
        <taxon>Bacteria</taxon>
        <taxon>Bacillati</taxon>
        <taxon>Bacillota</taxon>
        <taxon>Bacilli</taxon>
        <taxon>Bacillales</taxon>
        <taxon>Bacillaceae</taxon>
        <taxon>Metabacillus</taxon>
    </lineage>
</organism>
<evidence type="ECO:0000256" key="6">
    <source>
        <dbReference type="ARBA" id="ARBA00047720"/>
    </source>
</evidence>
<evidence type="ECO:0000256" key="7">
    <source>
        <dbReference type="ARBA" id="ARBA00069718"/>
    </source>
</evidence>
<keyword evidence="4 8" id="KW-0378">Hydrolase</keyword>
<evidence type="ECO:0000313" key="11">
    <source>
        <dbReference type="EMBL" id="TXC91620.1"/>
    </source>
</evidence>
<dbReference type="PANTHER" id="PTHR11113:SF2">
    <property type="entry name" value="ADENINE DEAMINASE"/>
    <property type="match status" value="1"/>
</dbReference>
<protein>
    <recommendedName>
        <fullName evidence="7 8">Adenine deaminase</fullName>
        <shortName evidence="8">Adenase</shortName>
        <shortName evidence="8">Adenine aminase</shortName>
        <ecNumber evidence="3 8">3.5.4.2</ecNumber>
    </recommendedName>
</protein>
<comment type="cofactor">
    <cofactor evidence="1 8">
        <name>Mn(2+)</name>
        <dbReference type="ChEBI" id="CHEBI:29035"/>
    </cofactor>
</comment>
<evidence type="ECO:0000259" key="10">
    <source>
        <dbReference type="Pfam" id="PF13382"/>
    </source>
</evidence>
<evidence type="ECO:0000256" key="4">
    <source>
        <dbReference type="ARBA" id="ARBA00022801"/>
    </source>
</evidence>
<dbReference type="Pfam" id="PF13382">
    <property type="entry name" value="Adenine_deam_C"/>
    <property type="match status" value="1"/>
</dbReference>
<reference evidence="11 12" key="1">
    <citation type="journal article" date="2005" name="Int. J. Syst. Evol. Microbiol.">
        <title>Bacillus litoralis sp. nov., isolated from a tidal flat of the Yellow Sea in Korea.</title>
        <authorList>
            <person name="Yoon J.H."/>
            <person name="Oh T.K."/>
        </authorList>
    </citation>
    <scope>NUCLEOTIDE SEQUENCE [LARGE SCALE GENOMIC DNA]</scope>
    <source>
        <strain evidence="11 12">SW-211</strain>
    </source>
</reference>
<dbReference type="CDD" id="cd01295">
    <property type="entry name" value="AdeC"/>
    <property type="match status" value="1"/>
</dbReference>
<dbReference type="Gene3D" id="3.20.20.140">
    <property type="entry name" value="Metal-dependent hydrolases"/>
    <property type="match status" value="1"/>
</dbReference>
<accession>A0A5C6W6Y7</accession>
<evidence type="ECO:0000256" key="1">
    <source>
        <dbReference type="ARBA" id="ARBA00001936"/>
    </source>
</evidence>
<evidence type="ECO:0000256" key="2">
    <source>
        <dbReference type="ARBA" id="ARBA00006773"/>
    </source>
</evidence>
<gene>
    <name evidence="8 11" type="primary">ade</name>
    <name evidence="11" type="ORF">FS935_08270</name>
</gene>
<dbReference type="GO" id="GO:0000034">
    <property type="term" value="F:adenine deaminase activity"/>
    <property type="evidence" value="ECO:0007669"/>
    <property type="project" value="UniProtKB-UniRule"/>
</dbReference>
<dbReference type="FunFam" id="3.20.20.140:FF:000016">
    <property type="entry name" value="Adenine deaminase"/>
    <property type="match status" value="1"/>
</dbReference>
<dbReference type="Proteomes" id="UP000321363">
    <property type="component" value="Unassembled WGS sequence"/>
</dbReference>
<dbReference type="OrthoDB" id="9775607at2"/>
<dbReference type="InterPro" id="IPR032466">
    <property type="entry name" value="Metal_Hydrolase"/>
</dbReference>
<dbReference type="AlphaFoldDB" id="A0A5C6W6Y7"/>
<dbReference type="EC" id="3.5.4.2" evidence="3 8"/>
<evidence type="ECO:0000256" key="3">
    <source>
        <dbReference type="ARBA" id="ARBA00012782"/>
    </source>
</evidence>
<dbReference type="InterPro" id="IPR026912">
    <property type="entry name" value="Adenine_deam_C"/>
</dbReference>